<feature type="region of interest" description="Disordered" evidence="1">
    <location>
        <begin position="1"/>
        <end position="38"/>
    </location>
</feature>
<sequence length="110" mass="12419">MRPLISRRQVRRRLNSGAPASSSYRLSSGKQEPSLSEDTWHRASLFVDRKARRGQTCSALAAKLADWLQSPEAKEWREAREKNSGRLSEKTCVVHGDLLVTSFLVGEMFS</sequence>
<evidence type="ECO:0000256" key="1">
    <source>
        <dbReference type="SAM" id="MobiDB-lite"/>
    </source>
</evidence>
<dbReference type="Proteomes" id="UP001642484">
    <property type="component" value="Unassembled WGS sequence"/>
</dbReference>
<protein>
    <submittedName>
        <fullName evidence="2">Uncharacterized protein</fullName>
    </submittedName>
</protein>
<accession>A0ABP0S6L6</accession>
<comment type="caution">
    <text evidence="2">The sequence shown here is derived from an EMBL/GenBank/DDBJ whole genome shotgun (WGS) entry which is preliminary data.</text>
</comment>
<keyword evidence="3" id="KW-1185">Reference proteome</keyword>
<reference evidence="2 3" key="1">
    <citation type="submission" date="2024-02" db="EMBL/GenBank/DDBJ databases">
        <authorList>
            <person name="Chen Y."/>
            <person name="Shah S."/>
            <person name="Dougan E. K."/>
            <person name="Thang M."/>
            <person name="Chan C."/>
        </authorList>
    </citation>
    <scope>NUCLEOTIDE SEQUENCE [LARGE SCALE GENOMIC DNA]</scope>
</reference>
<feature type="compositionally biased region" description="Polar residues" evidence="1">
    <location>
        <begin position="18"/>
        <end position="37"/>
    </location>
</feature>
<organism evidence="2 3">
    <name type="scientific">Durusdinium trenchii</name>
    <dbReference type="NCBI Taxonomy" id="1381693"/>
    <lineage>
        <taxon>Eukaryota</taxon>
        <taxon>Sar</taxon>
        <taxon>Alveolata</taxon>
        <taxon>Dinophyceae</taxon>
        <taxon>Suessiales</taxon>
        <taxon>Symbiodiniaceae</taxon>
        <taxon>Durusdinium</taxon>
    </lineage>
</organism>
<evidence type="ECO:0000313" key="2">
    <source>
        <dbReference type="EMBL" id="CAK9108008.1"/>
    </source>
</evidence>
<evidence type="ECO:0000313" key="3">
    <source>
        <dbReference type="Proteomes" id="UP001642484"/>
    </source>
</evidence>
<name>A0ABP0S6L6_9DINO</name>
<gene>
    <name evidence="2" type="ORF">CCMP2556_LOCUS50360</name>
</gene>
<proteinExistence type="predicted"/>
<dbReference type="EMBL" id="CAXAMN010027051">
    <property type="protein sequence ID" value="CAK9108008.1"/>
    <property type="molecule type" value="Genomic_DNA"/>
</dbReference>